<name>A0ACB7FYS7_MANES</name>
<gene>
    <name evidence="1" type="ORF">MANES_18G057200v8</name>
</gene>
<keyword evidence="2" id="KW-1185">Reference proteome</keyword>
<evidence type="ECO:0000313" key="1">
    <source>
        <dbReference type="EMBL" id="KAG8632784.1"/>
    </source>
</evidence>
<comment type="caution">
    <text evidence="1">The sequence shown here is derived from an EMBL/GenBank/DDBJ whole genome shotgun (WGS) entry which is preliminary data.</text>
</comment>
<proteinExistence type="predicted"/>
<accession>A0ACB7FYS7</accession>
<organism evidence="1 2">
    <name type="scientific">Manihot esculenta</name>
    <name type="common">Cassava</name>
    <name type="synonym">Jatropha manihot</name>
    <dbReference type="NCBI Taxonomy" id="3983"/>
    <lineage>
        <taxon>Eukaryota</taxon>
        <taxon>Viridiplantae</taxon>
        <taxon>Streptophyta</taxon>
        <taxon>Embryophyta</taxon>
        <taxon>Tracheophyta</taxon>
        <taxon>Spermatophyta</taxon>
        <taxon>Magnoliopsida</taxon>
        <taxon>eudicotyledons</taxon>
        <taxon>Gunneridae</taxon>
        <taxon>Pentapetalae</taxon>
        <taxon>rosids</taxon>
        <taxon>fabids</taxon>
        <taxon>Malpighiales</taxon>
        <taxon>Euphorbiaceae</taxon>
        <taxon>Crotonoideae</taxon>
        <taxon>Manihoteae</taxon>
        <taxon>Manihot</taxon>
    </lineage>
</organism>
<dbReference type="EMBL" id="CM004404">
    <property type="protein sequence ID" value="KAG8632784.1"/>
    <property type="molecule type" value="Genomic_DNA"/>
</dbReference>
<evidence type="ECO:0000313" key="2">
    <source>
        <dbReference type="Proteomes" id="UP000091857"/>
    </source>
</evidence>
<reference evidence="2" key="1">
    <citation type="journal article" date="2016" name="Nat. Biotechnol.">
        <title>Sequencing wild and cultivated cassava and related species reveals extensive interspecific hybridization and genetic diversity.</title>
        <authorList>
            <person name="Bredeson J.V."/>
            <person name="Lyons J.B."/>
            <person name="Prochnik S.E."/>
            <person name="Wu G.A."/>
            <person name="Ha C.M."/>
            <person name="Edsinger-Gonzales E."/>
            <person name="Grimwood J."/>
            <person name="Schmutz J."/>
            <person name="Rabbi I.Y."/>
            <person name="Egesi C."/>
            <person name="Nauluvula P."/>
            <person name="Lebot V."/>
            <person name="Ndunguru J."/>
            <person name="Mkamilo G."/>
            <person name="Bart R.S."/>
            <person name="Setter T.L."/>
            <person name="Gleadow R.M."/>
            <person name="Kulakow P."/>
            <person name="Ferguson M.E."/>
            <person name="Rounsley S."/>
            <person name="Rokhsar D.S."/>
        </authorList>
    </citation>
    <scope>NUCLEOTIDE SEQUENCE [LARGE SCALE GENOMIC DNA]</scope>
    <source>
        <strain evidence="2">cv. AM560-2</strain>
    </source>
</reference>
<sequence>MSSQRVKLHIQERHVVMDNGILQVTISKPEGIVTGIRYNGISNLLEVRNDEPNGGYWDLVWSKEGSTGTTGTQNVIKGTNFKVIMENEEQVETSFTKLWDPSLEGQLAPLNIDKRFIMLRNSSGFYSYAIYEHLQEWPAFNVPQTRIVFKLRKDKFRYMVVADNRQRFMPLPEDRLPPRGKPLDVPEAVLLVDPVEPEFKGEVDDKYQYSCENRNLQVHGWICFDPPVGFWQITPSNEFRSGGPLKQNLTSHVGPVTLAMFLSAHYVGEDMVLKFKSGEPWKKVFGPVFIYLNTLLDANDPQLLWEDAKEQMLIEVQSWPYSFPASEDFPTCSQRGNVSGRLLVRDSCASDFDIPANRAYVGLAPPGDVGSWQTESKGYQFWAEADADGYFSINNIRTGFYNLYGWVPGFIGDYRYDEAITITEGCDIDLGDIVYEPPRDGPTLWEIGMPDRSAAEFYVPDPDPMYINKLYVNHPDRFRQYGLWTRYTDLYPDSDLVYTIGTSDYSKDWFYAQVPRKTGDGNYQGTTWQIKFRLENPNKSGTYNLRLALATANSAELQVRINDPGTNLPLFSTGVIGHDNTITRHGIHGLYRLYSVEIPGAQLLEEDNTIFLTQTMVTSPFQAGIMYDYIRLEGPASSNS</sequence>
<dbReference type="Proteomes" id="UP000091857">
    <property type="component" value="Chromosome 18"/>
</dbReference>
<protein>
    <submittedName>
        <fullName evidence="1">Uncharacterized protein</fullName>
    </submittedName>
</protein>